<protein>
    <submittedName>
        <fullName evidence="2">Osmoprotectant transport system substrate-binding protein</fullName>
    </submittedName>
</protein>
<name>A0A1I7HK42_9STRE</name>
<dbReference type="InterPro" id="IPR007210">
    <property type="entry name" value="ABC_Gly_betaine_transp_sub-bd"/>
</dbReference>
<sequence length="306" mass="34271">MKNKKVISGALLVVILVAIIGGIWAWRNNQSSEAQQSSTTIRVGSKDFTENLVIAEIYALALEDNGYTVERVSNISSSLIHNSIVNDEIDLYPEYTGTGLLSVLGEDMETDPEKVYKTVKKEYEEQFNLTWLDYASANDSQGLVIRTEVANSLNIKTISDLQAHASELRFASQGEFDEREDGLPGLEKTYGTFNWQSSKVYDNSLKYSVLENDEADVTPAYTTEGQLVNTDEFTLLEDDKQFWPPYNLAPVVRDNILDDNPDIKTILNNISAKLDTETVTELNAKVDVDGQEYTDVAKEYYDSIKG</sequence>
<dbReference type="Pfam" id="PF04069">
    <property type="entry name" value="OpuAC"/>
    <property type="match status" value="1"/>
</dbReference>
<evidence type="ECO:0000313" key="2">
    <source>
        <dbReference type="EMBL" id="SFU61130.1"/>
    </source>
</evidence>
<accession>A0A1I7HK42</accession>
<dbReference type="GO" id="GO:0022857">
    <property type="term" value="F:transmembrane transporter activity"/>
    <property type="evidence" value="ECO:0007669"/>
    <property type="project" value="InterPro"/>
</dbReference>
<organism evidence="2 3">
    <name type="scientific">Streptococcus gallolyticus</name>
    <dbReference type="NCBI Taxonomy" id="315405"/>
    <lineage>
        <taxon>Bacteria</taxon>
        <taxon>Bacillati</taxon>
        <taxon>Bacillota</taxon>
        <taxon>Bacilli</taxon>
        <taxon>Lactobacillales</taxon>
        <taxon>Streptococcaceae</taxon>
        <taxon>Streptococcus</taxon>
    </lineage>
</organism>
<evidence type="ECO:0000259" key="1">
    <source>
        <dbReference type="Pfam" id="PF04069"/>
    </source>
</evidence>
<gene>
    <name evidence="2" type="ORF">SAMN05660328_103168</name>
</gene>
<reference evidence="3" key="1">
    <citation type="submission" date="2016-10" db="EMBL/GenBank/DDBJ databases">
        <authorList>
            <person name="Varghese N."/>
            <person name="Submissions S."/>
        </authorList>
    </citation>
    <scope>NUCLEOTIDE SEQUENCE [LARGE SCALE GENOMIC DNA]</scope>
    <source>
        <strain evidence="3">LMG 15572</strain>
    </source>
</reference>
<evidence type="ECO:0000313" key="3">
    <source>
        <dbReference type="Proteomes" id="UP000183629"/>
    </source>
</evidence>
<dbReference type="EMBL" id="FPBN01000003">
    <property type="protein sequence ID" value="SFU61130.1"/>
    <property type="molecule type" value="Genomic_DNA"/>
</dbReference>
<keyword evidence="3" id="KW-1185">Reference proteome</keyword>
<feature type="domain" description="ABC-type glycine betaine transport system substrate-binding" evidence="1">
    <location>
        <begin position="40"/>
        <end position="301"/>
    </location>
</feature>
<dbReference type="GO" id="GO:0043190">
    <property type="term" value="C:ATP-binding cassette (ABC) transporter complex"/>
    <property type="evidence" value="ECO:0007669"/>
    <property type="project" value="InterPro"/>
</dbReference>
<dbReference type="Gene3D" id="3.40.190.120">
    <property type="entry name" value="Osmoprotection protein (prox), domain 2"/>
    <property type="match status" value="1"/>
</dbReference>
<dbReference type="SUPFAM" id="SSF53850">
    <property type="entry name" value="Periplasmic binding protein-like II"/>
    <property type="match status" value="1"/>
</dbReference>
<dbReference type="Gene3D" id="3.40.190.10">
    <property type="entry name" value="Periplasmic binding protein-like II"/>
    <property type="match status" value="1"/>
</dbReference>
<dbReference type="AlphaFoldDB" id="A0A1I7HK42"/>
<proteinExistence type="predicted"/>
<dbReference type="Proteomes" id="UP000183629">
    <property type="component" value="Unassembled WGS sequence"/>
</dbReference>
<dbReference type="RefSeq" id="WP_074657442.1">
    <property type="nucleotide sequence ID" value="NZ_FOLZ01000001.1"/>
</dbReference>
<dbReference type="CDD" id="cd13615">
    <property type="entry name" value="PBP2_ProWY"/>
    <property type="match status" value="1"/>
</dbReference>